<evidence type="ECO:0000256" key="10">
    <source>
        <dbReference type="ARBA" id="ARBA00023125"/>
    </source>
</evidence>
<dbReference type="SMART" id="SM00400">
    <property type="entry name" value="ZnF_CHCC"/>
    <property type="match status" value="1"/>
</dbReference>
<evidence type="ECO:0000256" key="8">
    <source>
        <dbReference type="ARBA" id="ARBA00022833"/>
    </source>
</evidence>
<dbReference type="InterPro" id="IPR006171">
    <property type="entry name" value="TOPRIM_dom"/>
</dbReference>
<gene>
    <name evidence="14" type="ORF">RMSM_02317</name>
</gene>
<dbReference type="SUPFAM" id="SSF57783">
    <property type="entry name" value="Zinc beta-ribbon"/>
    <property type="match status" value="1"/>
</dbReference>
<keyword evidence="7" id="KW-0863">Zinc-finger</keyword>
<evidence type="ECO:0000256" key="5">
    <source>
        <dbReference type="ARBA" id="ARBA00022705"/>
    </source>
</evidence>
<dbReference type="GO" id="GO:0003899">
    <property type="term" value="F:DNA-directed RNA polymerase activity"/>
    <property type="evidence" value="ECO:0007669"/>
    <property type="project" value="InterPro"/>
</dbReference>
<evidence type="ECO:0000256" key="3">
    <source>
        <dbReference type="ARBA" id="ARBA00022679"/>
    </source>
</evidence>
<dbReference type="RefSeq" id="WP_008695209.1">
    <property type="nucleotide sequence ID" value="NZ_ANOG01000326.1"/>
</dbReference>
<dbReference type="GO" id="GO:0005737">
    <property type="term" value="C:cytoplasm"/>
    <property type="evidence" value="ECO:0007669"/>
    <property type="project" value="TreeGrafter"/>
</dbReference>
<dbReference type="CDD" id="cd03364">
    <property type="entry name" value="TOPRIM_DnaG_primases"/>
    <property type="match status" value="1"/>
</dbReference>
<dbReference type="PANTHER" id="PTHR30313:SF2">
    <property type="entry name" value="DNA PRIMASE"/>
    <property type="match status" value="1"/>
</dbReference>
<name>M5RZE1_9BACT</name>
<keyword evidence="1" id="KW-0240">DNA-directed RNA polymerase</keyword>
<dbReference type="GO" id="GO:0003677">
    <property type="term" value="F:DNA binding"/>
    <property type="evidence" value="ECO:0007669"/>
    <property type="project" value="UniProtKB-KW"/>
</dbReference>
<evidence type="ECO:0000256" key="6">
    <source>
        <dbReference type="ARBA" id="ARBA00022723"/>
    </source>
</evidence>
<dbReference type="InterPro" id="IPR002694">
    <property type="entry name" value="Znf_CHC2"/>
</dbReference>
<evidence type="ECO:0000313" key="14">
    <source>
        <dbReference type="EMBL" id="EMI20762.1"/>
    </source>
</evidence>
<evidence type="ECO:0000256" key="11">
    <source>
        <dbReference type="ARBA" id="ARBA00023163"/>
    </source>
</evidence>
<keyword evidence="2" id="KW-0639">Primosome</keyword>
<dbReference type="InterPro" id="IPR034151">
    <property type="entry name" value="TOPRIM_DnaG_bac"/>
</dbReference>
<dbReference type="Gene3D" id="3.40.1360.10">
    <property type="match status" value="1"/>
</dbReference>
<feature type="domain" description="Toprim" evidence="13">
    <location>
        <begin position="238"/>
        <end position="317"/>
    </location>
</feature>
<evidence type="ECO:0000256" key="4">
    <source>
        <dbReference type="ARBA" id="ARBA00022695"/>
    </source>
</evidence>
<evidence type="ECO:0000256" key="2">
    <source>
        <dbReference type="ARBA" id="ARBA00022515"/>
    </source>
</evidence>
<evidence type="ECO:0000313" key="15">
    <source>
        <dbReference type="Proteomes" id="UP000011991"/>
    </source>
</evidence>
<keyword evidence="5" id="KW-0235">DNA replication</keyword>
<dbReference type="SMART" id="SM00493">
    <property type="entry name" value="TOPRIM"/>
    <property type="match status" value="1"/>
</dbReference>
<comment type="caution">
    <text evidence="14">The sequence shown here is derived from an EMBL/GenBank/DDBJ whole genome shotgun (WGS) entry which is preliminary data.</text>
</comment>
<accession>M5RZE1</accession>
<keyword evidence="3" id="KW-0808">Transferase</keyword>
<reference evidence="14 15" key="1">
    <citation type="journal article" date="2013" name="Mar. Genomics">
        <title>Expression of sulfatases in Rhodopirellula baltica and the diversity of sulfatases in the genus Rhodopirellula.</title>
        <authorList>
            <person name="Wegner C.E."/>
            <person name="Richter-Heitmann T."/>
            <person name="Klindworth A."/>
            <person name="Klockow C."/>
            <person name="Richter M."/>
            <person name="Achstetter T."/>
            <person name="Glockner F.O."/>
            <person name="Harder J."/>
        </authorList>
    </citation>
    <scope>NUCLEOTIDE SEQUENCE [LARGE SCALE GENOMIC DNA]</scope>
    <source>
        <strain evidence="14 15">SM1</strain>
    </source>
</reference>
<evidence type="ECO:0000259" key="13">
    <source>
        <dbReference type="PROSITE" id="PS50880"/>
    </source>
</evidence>
<dbReference type="GO" id="GO:0008270">
    <property type="term" value="F:zinc ion binding"/>
    <property type="evidence" value="ECO:0007669"/>
    <property type="project" value="UniProtKB-KW"/>
</dbReference>
<evidence type="ECO:0000256" key="1">
    <source>
        <dbReference type="ARBA" id="ARBA00022478"/>
    </source>
</evidence>
<dbReference type="InterPro" id="IPR037068">
    <property type="entry name" value="DNA_primase_core_N_sf"/>
</dbReference>
<evidence type="ECO:0000256" key="7">
    <source>
        <dbReference type="ARBA" id="ARBA00022771"/>
    </source>
</evidence>
<dbReference type="AlphaFoldDB" id="M5RZE1"/>
<sequence length="660" mass="73679">MVARCPWHNDRRPSLTVNPERQTWKCWVCDIGGDIFSYVMQRDGLDFPSALRVLAEQAGIPIDELRGGKKTVFGSPDDRPTLFAAMKLVSDAYFEQLESGTSNDAKIARDYLASRGIDDENRKRFRIGFSPESWSFAIDLLKQHDFSAEVAEAAGLAIKRNKGDGHYDRFRGRLMFPIHDLQDRPISLGGRLIPAIAARRGEEKAGAKYINGPETKLFRKSHQLYNLQLARESIRRGGDALVMEGYTDVVAARQSGVESAVAVLGTALGEDHIRLLKRFAKRVVLVLDGDTAGQTRADQVLELFVRADVDMRVLTLPNGNDPADFLASQGRAAFDELVATAPDALEHKLNRLTEGVDVTNDTHKVTQAIEVLLGIIAQAPRGANLKVDQLMLRMSRTFGLPTERLHERLEEVRKTRSRAAAKHRDSRPRDTRPARPTGRPSPPPKKPSKPSAPPSESFDPNAAFLESAEFEGDFAGYDDFSGPPDFGGPPELDMHSDFGMAPPRPSSHSDRPQPLSGIDRELFETLIESPELAAMAVESVDPDWLESNTAKMLLSAYQDLDLQGRDLTLESLMLVLENDDLKNQVVALEERVRRRGDQSTQTTFERYAGVVLRYREREFSAEKNRQIAKLASSALAEDEEEALLKELFDAERTRHQMKKE</sequence>
<dbReference type="Pfam" id="PF13155">
    <property type="entry name" value="Toprim_2"/>
    <property type="match status" value="1"/>
</dbReference>
<dbReference type="EMBL" id="ANOG01000326">
    <property type="protein sequence ID" value="EMI20762.1"/>
    <property type="molecule type" value="Genomic_DNA"/>
</dbReference>
<dbReference type="PROSITE" id="PS50880">
    <property type="entry name" value="TOPRIM"/>
    <property type="match status" value="1"/>
</dbReference>
<keyword evidence="9" id="KW-0460">Magnesium</keyword>
<proteinExistence type="predicted"/>
<keyword evidence="4" id="KW-0548">Nucleotidyltransferase</keyword>
<dbReference type="PATRIC" id="fig|1265738.3.peg.2322"/>
<feature type="compositionally biased region" description="Pro residues" evidence="12">
    <location>
        <begin position="439"/>
        <end position="453"/>
    </location>
</feature>
<keyword evidence="8" id="KW-0862">Zinc</keyword>
<feature type="region of interest" description="Disordered" evidence="12">
    <location>
        <begin position="410"/>
        <end position="460"/>
    </location>
</feature>
<dbReference type="InterPro" id="IPR036977">
    <property type="entry name" value="DNA_primase_Znf_CHC2"/>
</dbReference>
<protein>
    <submittedName>
        <fullName evidence="14">DNA primase</fullName>
    </submittedName>
</protein>
<dbReference type="Proteomes" id="UP000011991">
    <property type="component" value="Unassembled WGS sequence"/>
</dbReference>
<feature type="region of interest" description="Disordered" evidence="12">
    <location>
        <begin position="476"/>
        <end position="516"/>
    </location>
</feature>
<keyword evidence="15" id="KW-1185">Reference proteome</keyword>
<dbReference type="SUPFAM" id="SSF56731">
    <property type="entry name" value="DNA primase core"/>
    <property type="match status" value="1"/>
</dbReference>
<keyword evidence="10" id="KW-0238">DNA-binding</keyword>
<dbReference type="PANTHER" id="PTHR30313">
    <property type="entry name" value="DNA PRIMASE"/>
    <property type="match status" value="1"/>
</dbReference>
<evidence type="ECO:0000256" key="9">
    <source>
        <dbReference type="ARBA" id="ARBA00022842"/>
    </source>
</evidence>
<evidence type="ECO:0000256" key="12">
    <source>
        <dbReference type="SAM" id="MobiDB-lite"/>
    </source>
</evidence>
<dbReference type="GO" id="GO:1990077">
    <property type="term" value="C:primosome complex"/>
    <property type="evidence" value="ECO:0007669"/>
    <property type="project" value="UniProtKB-KW"/>
</dbReference>
<dbReference type="GO" id="GO:0000428">
    <property type="term" value="C:DNA-directed RNA polymerase complex"/>
    <property type="evidence" value="ECO:0007669"/>
    <property type="project" value="UniProtKB-KW"/>
</dbReference>
<dbReference type="Pfam" id="PF01807">
    <property type="entry name" value="Zn_ribbon_DnaG"/>
    <property type="match status" value="1"/>
</dbReference>
<feature type="compositionally biased region" description="Low complexity" evidence="12">
    <location>
        <begin position="477"/>
        <end position="490"/>
    </location>
</feature>
<keyword evidence="6" id="KW-0479">Metal-binding</keyword>
<dbReference type="InterPro" id="IPR006295">
    <property type="entry name" value="DNA_primase_DnaG"/>
</dbReference>
<dbReference type="InterPro" id="IPR050219">
    <property type="entry name" value="DnaG_primase"/>
</dbReference>
<organism evidence="14 15">
    <name type="scientific">Rhodopirellula maiorica SM1</name>
    <dbReference type="NCBI Taxonomy" id="1265738"/>
    <lineage>
        <taxon>Bacteria</taxon>
        <taxon>Pseudomonadati</taxon>
        <taxon>Planctomycetota</taxon>
        <taxon>Planctomycetia</taxon>
        <taxon>Pirellulales</taxon>
        <taxon>Pirellulaceae</taxon>
        <taxon>Novipirellula</taxon>
    </lineage>
</organism>
<dbReference type="InterPro" id="IPR013264">
    <property type="entry name" value="DNAG_N"/>
</dbReference>
<dbReference type="GO" id="GO:0006269">
    <property type="term" value="P:DNA replication, synthesis of primer"/>
    <property type="evidence" value="ECO:0007669"/>
    <property type="project" value="UniProtKB-KW"/>
</dbReference>
<keyword evidence="11" id="KW-0804">Transcription</keyword>
<dbReference type="Gene3D" id="3.90.580.10">
    <property type="entry name" value="Zinc finger, CHC2-type domain"/>
    <property type="match status" value="1"/>
</dbReference>
<dbReference type="Pfam" id="PF08275">
    <property type="entry name" value="DNAG_N"/>
    <property type="match status" value="1"/>
</dbReference>
<dbReference type="NCBIfam" id="TIGR01391">
    <property type="entry name" value="dnaG"/>
    <property type="match status" value="1"/>
</dbReference>
<feature type="compositionally biased region" description="Basic residues" evidence="12">
    <location>
        <begin position="415"/>
        <end position="426"/>
    </location>
</feature>
<dbReference type="Gene3D" id="3.90.980.10">
    <property type="entry name" value="DNA primase, catalytic core, N-terminal domain"/>
    <property type="match status" value="1"/>
</dbReference>